<dbReference type="InterPro" id="IPR056334">
    <property type="entry name" value="BBS7_GAE_dom"/>
</dbReference>
<dbReference type="InterPro" id="IPR056515">
    <property type="entry name" value="INO80E_N"/>
</dbReference>
<feature type="compositionally biased region" description="Basic and acidic residues" evidence="1">
    <location>
        <begin position="278"/>
        <end position="291"/>
    </location>
</feature>
<dbReference type="GO" id="GO:0031011">
    <property type="term" value="C:Ino80 complex"/>
    <property type="evidence" value="ECO:0007669"/>
    <property type="project" value="InterPro"/>
</dbReference>
<dbReference type="KEGG" id="dci:103512179"/>
<dbReference type="STRING" id="121845.A0A3Q0IZB4"/>
<evidence type="ECO:0000313" key="4">
    <source>
        <dbReference type="Proteomes" id="UP000079169"/>
    </source>
</evidence>
<feature type="compositionally biased region" description="Low complexity" evidence="1">
    <location>
        <begin position="257"/>
        <end position="268"/>
    </location>
</feature>
<evidence type="ECO:0000259" key="2">
    <source>
        <dbReference type="Pfam" id="PF23360"/>
    </source>
</evidence>
<dbReference type="Pfam" id="PF24237">
    <property type="entry name" value="INO80E"/>
    <property type="match status" value="1"/>
</dbReference>
<dbReference type="GO" id="GO:0006338">
    <property type="term" value="P:chromatin remodeling"/>
    <property type="evidence" value="ECO:0007669"/>
    <property type="project" value="InterPro"/>
</dbReference>
<feature type="region of interest" description="Disordered" evidence="1">
    <location>
        <begin position="186"/>
        <end position="313"/>
    </location>
</feature>
<dbReference type="AlphaFoldDB" id="A0A3Q0IZB4"/>
<dbReference type="Proteomes" id="UP000079169">
    <property type="component" value="Unplaced"/>
</dbReference>
<evidence type="ECO:0000259" key="3">
    <source>
        <dbReference type="Pfam" id="PF24237"/>
    </source>
</evidence>
<feature type="domain" description="INO80 complex subunit E N-terminal" evidence="3">
    <location>
        <begin position="131"/>
        <end position="178"/>
    </location>
</feature>
<dbReference type="PANTHER" id="PTHR21812:SF1">
    <property type="entry name" value="INO80 COMPLEX SUBUNIT E"/>
    <property type="match status" value="1"/>
</dbReference>
<protein>
    <submittedName>
        <fullName evidence="5">Uncharacterized protein LOC103512179</fullName>
    </submittedName>
</protein>
<dbReference type="InterPro" id="IPR026678">
    <property type="entry name" value="INO80E"/>
</dbReference>
<dbReference type="RefSeq" id="XP_026681539.1">
    <property type="nucleotide sequence ID" value="XM_026825738.1"/>
</dbReference>
<evidence type="ECO:0000313" key="5">
    <source>
        <dbReference type="RefSeq" id="XP_026681539.1"/>
    </source>
</evidence>
<feature type="compositionally biased region" description="Low complexity" evidence="1">
    <location>
        <begin position="213"/>
        <end position="233"/>
    </location>
</feature>
<keyword evidence="4" id="KW-1185">Reference proteome</keyword>
<feature type="compositionally biased region" description="Acidic residues" evidence="1">
    <location>
        <begin position="190"/>
        <end position="199"/>
    </location>
</feature>
<name>A0A3Q0IZB4_DIACI</name>
<dbReference type="GeneID" id="103512179"/>
<feature type="domain" description="BBS7 GAE" evidence="2">
    <location>
        <begin position="32"/>
        <end position="104"/>
    </location>
</feature>
<reference evidence="5" key="1">
    <citation type="submission" date="2025-08" db="UniProtKB">
        <authorList>
            <consortium name="RefSeq"/>
        </authorList>
    </citation>
    <scope>IDENTIFICATION</scope>
</reference>
<proteinExistence type="predicted"/>
<dbReference type="PANTHER" id="PTHR21812">
    <property type="entry name" value="INO80 COMPLEX SUBUNIT E"/>
    <property type="match status" value="1"/>
</dbReference>
<sequence>MEIDSLELAVAKERQQYEQLTQEDSAGLSTLPSLNINDKLIIDVEDKAYLLSMEVDVPIDNVLVQSDVNIELLDVDKNTAVLSLSECDPASGNAVLATYSTSYKLKHLSFCPQMLGQYKVYSINSILFSIDYKAQYKTLKRKLKALITENECFQSVLKSSQRKLLKASRDKSFLLDRLLEYEKPVWSDSSDGEATESSDEEHKRVDLKRKKSSSSSSSSTQVSKPSTPSSSSGSKKKKPSSSQSPSTHRSKTTEDLPPTTTPVVKPITQRQSSLDGHMTPEEVERHLESTRQRHPGARPEMFHAEPSLDSESNEVYDGVSTASFLEDNVEDMIPGPRPLG</sequence>
<gene>
    <name evidence="5" type="primary">LOC103512179</name>
</gene>
<evidence type="ECO:0000256" key="1">
    <source>
        <dbReference type="SAM" id="MobiDB-lite"/>
    </source>
</evidence>
<accession>A0A3Q0IZB4</accession>
<dbReference type="Pfam" id="PF23360">
    <property type="entry name" value="BBS7_GAE"/>
    <property type="match status" value="1"/>
</dbReference>
<dbReference type="PaxDb" id="121845-A0A3Q0IZB4"/>
<organism evidence="4 5">
    <name type="scientific">Diaphorina citri</name>
    <name type="common">Asian citrus psyllid</name>
    <dbReference type="NCBI Taxonomy" id="121845"/>
    <lineage>
        <taxon>Eukaryota</taxon>
        <taxon>Metazoa</taxon>
        <taxon>Ecdysozoa</taxon>
        <taxon>Arthropoda</taxon>
        <taxon>Hexapoda</taxon>
        <taxon>Insecta</taxon>
        <taxon>Pterygota</taxon>
        <taxon>Neoptera</taxon>
        <taxon>Paraneoptera</taxon>
        <taxon>Hemiptera</taxon>
        <taxon>Sternorrhyncha</taxon>
        <taxon>Psylloidea</taxon>
        <taxon>Psyllidae</taxon>
        <taxon>Diaphorininae</taxon>
        <taxon>Diaphorina</taxon>
    </lineage>
</organism>